<name>A0A0C2MDN2_THEKT</name>
<keyword evidence="1" id="KW-0472">Membrane</keyword>
<accession>A0A0C2MDN2</accession>
<evidence type="ECO:0000313" key="3">
    <source>
        <dbReference type="Proteomes" id="UP000031668"/>
    </source>
</evidence>
<gene>
    <name evidence="2" type="ORF">RF11_04310</name>
</gene>
<dbReference type="Proteomes" id="UP000031668">
    <property type="component" value="Unassembled WGS sequence"/>
</dbReference>
<evidence type="ECO:0000313" key="2">
    <source>
        <dbReference type="EMBL" id="KII62409.1"/>
    </source>
</evidence>
<organism evidence="2 3">
    <name type="scientific">Thelohanellus kitauei</name>
    <name type="common">Myxosporean</name>
    <dbReference type="NCBI Taxonomy" id="669202"/>
    <lineage>
        <taxon>Eukaryota</taxon>
        <taxon>Metazoa</taxon>
        <taxon>Cnidaria</taxon>
        <taxon>Myxozoa</taxon>
        <taxon>Myxosporea</taxon>
        <taxon>Bivalvulida</taxon>
        <taxon>Platysporina</taxon>
        <taxon>Myxobolidae</taxon>
        <taxon>Thelohanellus</taxon>
    </lineage>
</organism>
<keyword evidence="1" id="KW-1133">Transmembrane helix</keyword>
<keyword evidence="1" id="KW-0812">Transmembrane</keyword>
<keyword evidence="3" id="KW-1185">Reference proteome</keyword>
<proteinExistence type="predicted"/>
<dbReference type="EMBL" id="JWZT01004986">
    <property type="protein sequence ID" value="KII62409.1"/>
    <property type="molecule type" value="Genomic_DNA"/>
</dbReference>
<evidence type="ECO:0000256" key="1">
    <source>
        <dbReference type="SAM" id="Phobius"/>
    </source>
</evidence>
<feature type="transmembrane region" description="Helical" evidence="1">
    <location>
        <begin position="83"/>
        <end position="100"/>
    </location>
</feature>
<reference evidence="2 3" key="1">
    <citation type="journal article" date="2014" name="Genome Biol. Evol.">
        <title>The genome of the myxosporean Thelohanellus kitauei shows adaptations to nutrient acquisition within its fish host.</title>
        <authorList>
            <person name="Yang Y."/>
            <person name="Xiong J."/>
            <person name="Zhou Z."/>
            <person name="Huo F."/>
            <person name="Miao W."/>
            <person name="Ran C."/>
            <person name="Liu Y."/>
            <person name="Zhang J."/>
            <person name="Feng J."/>
            <person name="Wang M."/>
            <person name="Wang M."/>
            <person name="Wang L."/>
            <person name="Yao B."/>
        </authorList>
    </citation>
    <scope>NUCLEOTIDE SEQUENCE [LARGE SCALE GENOMIC DNA]</scope>
    <source>
        <strain evidence="2">Wuqing</strain>
    </source>
</reference>
<dbReference type="AlphaFoldDB" id="A0A0C2MDN2"/>
<feature type="transmembrane region" description="Helical" evidence="1">
    <location>
        <begin position="170"/>
        <end position="188"/>
    </location>
</feature>
<protein>
    <recommendedName>
        <fullName evidence="4">Thioredoxin domain-containing protein</fullName>
    </recommendedName>
</protein>
<evidence type="ECO:0008006" key="4">
    <source>
        <dbReference type="Google" id="ProtNLM"/>
    </source>
</evidence>
<comment type="caution">
    <text evidence="2">The sequence shown here is derived from an EMBL/GenBank/DDBJ whole genome shotgun (WGS) entry which is preliminary data.</text>
</comment>
<sequence>MFNFGNEDYLYVIEPNNISFPCESYPSDKNFSSYTPLKEVSSLIGRTKGSNRCVIWIILGKWQVDSVTRQHISSILKTFSPKYVDIIITVINYSFIYGIYNPMIKFGVNKVPTIMILYGGDSKLPIDAFKLNPLNRTEGKNGSDDDLGGQLIMLRDLITHASSFYVFQNYAIVYAYGSFLILLTFYIIKSRCWASTMRMLCTIALAIRRKMWSVVKRFKNANNKLE</sequence>